<keyword evidence="11" id="KW-0539">Nucleus</keyword>
<dbReference type="PANTHER" id="PTHR24394">
    <property type="entry name" value="ZINC FINGER PROTEIN"/>
    <property type="match status" value="1"/>
</dbReference>
<dbReference type="GO" id="GO:0003677">
    <property type="term" value="F:DNA binding"/>
    <property type="evidence" value="ECO:0007669"/>
    <property type="project" value="UniProtKB-KW"/>
</dbReference>
<dbReference type="SMART" id="SM00355">
    <property type="entry name" value="ZnF_C2H2"/>
    <property type="match status" value="6"/>
</dbReference>
<keyword evidence="6 12" id="KW-0863">Zinc-finger</keyword>
<dbReference type="Gene3D" id="3.30.160.60">
    <property type="entry name" value="Classic Zinc Finger"/>
    <property type="match status" value="5"/>
</dbReference>
<proteinExistence type="inferred from homology"/>
<dbReference type="GO" id="GO:0005634">
    <property type="term" value="C:nucleus"/>
    <property type="evidence" value="ECO:0007669"/>
    <property type="project" value="UniProtKB-SubCell"/>
</dbReference>
<dbReference type="AlphaFoldDB" id="A0A9P0CTJ1"/>
<dbReference type="FunFam" id="3.30.160.60:FF:000771">
    <property type="entry name" value="zinc finger protein 648"/>
    <property type="match status" value="1"/>
</dbReference>
<feature type="non-terminal residue" evidence="14">
    <location>
        <position position="381"/>
    </location>
</feature>
<dbReference type="OrthoDB" id="6077919at2759"/>
<dbReference type="PROSITE" id="PS00028">
    <property type="entry name" value="ZINC_FINGER_C2H2_1"/>
    <property type="match status" value="4"/>
</dbReference>
<feature type="domain" description="C2H2-type" evidence="13">
    <location>
        <begin position="296"/>
        <end position="323"/>
    </location>
</feature>
<feature type="non-terminal residue" evidence="14">
    <location>
        <position position="1"/>
    </location>
</feature>
<dbReference type="SUPFAM" id="SSF57667">
    <property type="entry name" value="beta-beta-alpha zinc fingers"/>
    <property type="match status" value="3"/>
</dbReference>
<dbReference type="GO" id="GO:0008270">
    <property type="term" value="F:zinc ion binding"/>
    <property type="evidence" value="ECO:0007669"/>
    <property type="project" value="UniProtKB-KW"/>
</dbReference>
<reference evidence="14" key="1">
    <citation type="submission" date="2022-01" db="EMBL/GenBank/DDBJ databases">
        <authorList>
            <person name="King R."/>
        </authorList>
    </citation>
    <scope>NUCLEOTIDE SEQUENCE</scope>
</reference>
<dbReference type="PANTHER" id="PTHR24394:SF48">
    <property type="entry name" value="ZINC FINGER PROTEIN 771"/>
    <property type="match status" value="1"/>
</dbReference>
<evidence type="ECO:0000256" key="11">
    <source>
        <dbReference type="ARBA" id="ARBA00023242"/>
    </source>
</evidence>
<comment type="subcellular location">
    <subcellularLocation>
        <location evidence="2">Nucleus</location>
    </subcellularLocation>
</comment>
<sequence length="381" mass="44975">MMNIKQEERLDTCETDLIYAQKYKDEDDDIFDELETNTSGRNVEIKEEIEQRSDLLPKINSDSTSEKEVRFCAITFKKEPENTSEVKATTDIRDIKKELDEYIQSKVELLTMHCDLPTLKNENTEYQESLRELCDNEENERIASTLKNDGNVINIKNRRKQYRCQKNFRSSKSRSKHIDGHFGKNFVICKFCGRFMTKMNFSQHQFIHVVKNRSRKVSSKINDVSNIQAHLKIHSNEKSFKCDVCSKGFNRKSSLQRHLIIHSNERPFKCDICFNGFYQKSYLRKHLIIHSNKKSFKCDICSKGFNQKYNLQLHLLSHNKEKLLKCDICSKGFNRKSSLKRHIFHSNERPFKCGICLKGFKQKFSLRNHLIIHSNEKSFKC</sequence>
<evidence type="ECO:0000256" key="1">
    <source>
        <dbReference type="ARBA" id="ARBA00003767"/>
    </source>
</evidence>
<comment type="similarity">
    <text evidence="3">Belongs to the krueppel C2H2-type zinc-finger protein family.</text>
</comment>
<evidence type="ECO:0000259" key="13">
    <source>
        <dbReference type="PROSITE" id="PS50157"/>
    </source>
</evidence>
<name>A0A9P0CTJ1_9CUCU</name>
<feature type="domain" description="C2H2-type" evidence="13">
    <location>
        <begin position="324"/>
        <end position="350"/>
    </location>
</feature>
<feature type="domain" description="C2H2-type" evidence="13">
    <location>
        <begin position="240"/>
        <end position="267"/>
    </location>
</feature>
<dbReference type="Pfam" id="PF00096">
    <property type="entry name" value="zf-C2H2"/>
    <property type="match status" value="5"/>
</dbReference>
<evidence type="ECO:0000256" key="12">
    <source>
        <dbReference type="PROSITE-ProRule" id="PRU00042"/>
    </source>
</evidence>
<dbReference type="InterPro" id="IPR013087">
    <property type="entry name" value="Znf_C2H2_type"/>
</dbReference>
<keyword evidence="15" id="KW-1185">Reference proteome</keyword>
<dbReference type="EMBL" id="OV651815">
    <property type="protein sequence ID" value="CAH1107866.1"/>
    <property type="molecule type" value="Genomic_DNA"/>
</dbReference>
<keyword evidence="9" id="KW-0238">DNA-binding</keyword>
<evidence type="ECO:0000313" key="14">
    <source>
        <dbReference type="EMBL" id="CAH1107866.1"/>
    </source>
</evidence>
<evidence type="ECO:0000256" key="3">
    <source>
        <dbReference type="ARBA" id="ARBA00006991"/>
    </source>
</evidence>
<evidence type="ECO:0000256" key="8">
    <source>
        <dbReference type="ARBA" id="ARBA00023015"/>
    </source>
</evidence>
<evidence type="ECO:0000256" key="9">
    <source>
        <dbReference type="ARBA" id="ARBA00023125"/>
    </source>
</evidence>
<dbReference type="InterPro" id="IPR036236">
    <property type="entry name" value="Znf_C2H2_sf"/>
</dbReference>
<keyword evidence="10" id="KW-0804">Transcription</keyword>
<feature type="domain" description="C2H2-type" evidence="13">
    <location>
        <begin position="351"/>
        <end position="378"/>
    </location>
</feature>
<comment type="function">
    <text evidence="1">May be involved in transcriptional regulation.</text>
</comment>
<evidence type="ECO:0000256" key="7">
    <source>
        <dbReference type="ARBA" id="ARBA00022833"/>
    </source>
</evidence>
<evidence type="ECO:0000256" key="4">
    <source>
        <dbReference type="ARBA" id="ARBA00022723"/>
    </source>
</evidence>
<keyword evidence="7" id="KW-0862">Zinc</keyword>
<accession>A0A9P0CTJ1</accession>
<organism evidence="14 15">
    <name type="scientific">Psylliodes chrysocephalus</name>
    <dbReference type="NCBI Taxonomy" id="3402493"/>
    <lineage>
        <taxon>Eukaryota</taxon>
        <taxon>Metazoa</taxon>
        <taxon>Ecdysozoa</taxon>
        <taxon>Arthropoda</taxon>
        <taxon>Hexapoda</taxon>
        <taxon>Insecta</taxon>
        <taxon>Pterygota</taxon>
        <taxon>Neoptera</taxon>
        <taxon>Endopterygota</taxon>
        <taxon>Coleoptera</taxon>
        <taxon>Polyphaga</taxon>
        <taxon>Cucujiformia</taxon>
        <taxon>Chrysomeloidea</taxon>
        <taxon>Chrysomelidae</taxon>
        <taxon>Galerucinae</taxon>
        <taxon>Alticini</taxon>
        <taxon>Psylliodes</taxon>
    </lineage>
</organism>
<protein>
    <recommendedName>
        <fullName evidence="13">C2H2-type domain-containing protein</fullName>
    </recommendedName>
</protein>
<evidence type="ECO:0000256" key="6">
    <source>
        <dbReference type="ARBA" id="ARBA00022771"/>
    </source>
</evidence>
<dbReference type="FunFam" id="3.30.160.60:FF:000100">
    <property type="entry name" value="Zinc finger 45-like"/>
    <property type="match status" value="1"/>
</dbReference>
<dbReference type="PROSITE" id="PS50157">
    <property type="entry name" value="ZINC_FINGER_C2H2_2"/>
    <property type="match status" value="5"/>
</dbReference>
<evidence type="ECO:0000256" key="5">
    <source>
        <dbReference type="ARBA" id="ARBA00022737"/>
    </source>
</evidence>
<feature type="domain" description="C2H2-type" evidence="13">
    <location>
        <begin position="268"/>
        <end position="295"/>
    </location>
</feature>
<dbReference type="FunFam" id="3.30.160.60:FF:001049">
    <property type="entry name" value="zinc finger protein 319"/>
    <property type="match status" value="2"/>
</dbReference>
<evidence type="ECO:0000256" key="10">
    <source>
        <dbReference type="ARBA" id="ARBA00023163"/>
    </source>
</evidence>
<evidence type="ECO:0000313" key="15">
    <source>
        <dbReference type="Proteomes" id="UP001153636"/>
    </source>
</evidence>
<keyword evidence="4" id="KW-0479">Metal-binding</keyword>
<keyword evidence="8" id="KW-0805">Transcription regulation</keyword>
<dbReference type="GO" id="GO:0000981">
    <property type="term" value="F:DNA-binding transcription factor activity, RNA polymerase II-specific"/>
    <property type="evidence" value="ECO:0007669"/>
    <property type="project" value="TreeGrafter"/>
</dbReference>
<keyword evidence="5" id="KW-0677">Repeat</keyword>
<evidence type="ECO:0000256" key="2">
    <source>
        <dbReference type="ARBA" id="ARBA00004123"/>
    </source>
</evidence>
<dbReference type="Proteomes" id="UP001153636">
    <property type="component" value="Chromosome 3"/>
</dbReference>
<gene>
    <name evidence="14" type="ORF">PSYICH_LOCUS8852</name>
</gene>